<evidence type="ECO:0000256" key="2">
    <source>
        <dbReference type="ARBA" id="ARBA00013247"/>
    </source>
</evidence>
<evidence type="ECO:0000259" key="11">
    <source>
        <dbReference type="Pfam" id="PF13793"/>
    </source>
</evidence>
<evidence type="ECO:0000256" key="3">
    <source>
        <dbReference type="ARBA" id="ARBA00022679"/>
    </source>
</evidence>
<dbReference type="GO" id="GO:0002189">
    <property type="term" value="C:ribose phosphate diphosphokinase complex"/>
    <property type="evidence" value="ECO:0007669"/>
    <property type="project" value="TreeGrafter"/>
</dbReference>
<keyword evidence="3" id="KW-0808">Transferase</keyword>
<dbReference type="InterPro" id="IPR005946">
    <property type="entry name" value="Rib-P_diPkinase"/>
</dbReference>
<proteinExistence type="inferred from homology"/>
<comment type="catalytic activity">
    <reaction evidence="10">
        <text>D-ribose 5-phosphate + ATP = 5-phospho-alpha-D-ribose 1-diphosphate + AMP + H(+)</text>
        <dbReference type="Rhea" id="RHEA:15609"/>
        <dbReference type="ChEBI" id="CHEBI:15378"/>
        <dbReference type="ChEBI" id="CHEBI:30616"/>
        <dbReference type="ChEBI" id="CHEBI:58017"/>
        <dbReference type="ChEBI" id="CHEBI:78346"/>
        <dbReference type="ChEBI" id="CHEBI:456215"/>
        <dbReference type="EC" id="2.7.6.1"/>
    </reaction>
</comment>
<dbReference type="GO" id="GO:0016301">
    <property type="term" value="F:kinase activity"/>
    <property type="evidence" value="ECO:0007669"/>
    <property type="project" value="UniProtKB-KW"/>
</dbReference>
<dbReference type="PANTHER" id="PTHR10210:SF41">
    <property type="entry name" value="RIBOSE-PHOSPHATE PYROPHOSPHOKINASE 1, CHLOROPLASTIC"/>
    <property type="match status" value="1"/>
</dbReference>
<evidence type="ECO:0000256" key="10">
    <source>
        <dbReference type="ARBA" id="ARBA00049535"/>
    </source>
</evidence>
<dbReference type="SUPFAM" id="SSF53271">
    <property type="entry name" value="PRTase-like"/>
    <property type="match status" value="1"/>
</dbReference>
<dbReference type="GO" id="GO:0004749">
    <property type="term" value="F:ribose phosphate diphosphokinase activity"/>
    <property type="evidence" value="ECO:0007669"/>
    <property type="project" value="UniProtKB-EC"/>
</dbReference>
<dbReference type="Pfam" id="PF14572">
    <property type="entry name" value="Pribosyl_synth"/>
    <property type="match status" value="1"/>
</dbReference>
<evidence type="ECO:0000256" key="4">
    <source>
        <dbReference type="ARBA" id="ARBA00022723"/>
    </source>
</evidence>
<keyword evidence="5" id="KW-0545">Nucleotide biosynthesis</keyword>
<evidence type="ECO:0000256" key="1">
    <source>
        <dbReference type="ARBA" id="ARBA00006478"/>
    </source>
</evidence>
<comment type="similarity">
    <text evidence="1">Belongs to the ribose-phosphate pyrophosphokinase family.</text>
</comment>
<evidence type="ECO:0000256" key="5">
    <source>
        <dbReference type="ARBA" id="ARBA00022727"/>
    </source>
</evidence>
<evidence type="ECO:0000256" key="8">
    <source>
        <dbReference type="ARBA" id="ARBA00022840"/>
    </source>
</evidence>
<keyword evidence="9" id="KW-0460">Magnesium</keyword>
<dbReference type="SMART" id="SM01400">
    <property type="entry name" value="Pribosyltran_N"/>
    <property type="match status" value="1"/>
</dbReference>
<dbReference type="GO" id="GO:0005524">
    <property type="term" value="F:ATP binding"/>
    <property type="evidence" value="ECO:0007669"/>
    <property type="project" value="UniProtKB-KW"/>
</dbReference>
<evidence type="ECO:0000256" key="7">
    <source>
        <dbReference type="ARBA" id="ARBA00022777"/>
    </source>
</evidence>
<dbReference type="PANTHER" id="PTHR10210">
    <property type="entry name" value="RIBOSE-PHOSPHATE DIPHOSPHOKINASE FAMILY MEMBER"/>
    <property type="match status" value="1"/>
</dbReference>
<protein>
    <recommendedName>
        <fullName evidence="2">ribose-phosphate diphosphokinase</fullName>
        <ecNumber evidence="2">2.7.6.1</ecNumber>
    </recommendedName>
</protein>
<dbReference type="GO" id="GO:0000287">
    <property type="term" value="F:magnesium ion binding"/>
    <property type="evidence" value="ECO:0007669"/>
    <property type="project" value="InterPro"/>
</dbReference>
<keyword evidence="4" id="KW-0479">Metal-binding</keyword>
<dbReference type="NCBIfam" id="NF002320">
    <property type="entry name" value="PRK01259.1"/>
    <property type="match status" value="1"/>
</dbReference>
<keyword evidence="8" id="KW-0067">ATP-binding</keyword>
<evidence type="ECO:0000256" key="6">
    <source>
        <dbReference type="ARBA" id="ARBA00022741"/>
    </source>
</evidence>
<dbReference type="FunFam" id="3.40.50.2020:FF:000007">
    <property type="entry name" value="Ribose-phosphate pyrophosphokinase"/>
    <property type="match status" value="1"/>
</dbReference>
<dbReference type="EMBL" id="HBGH01011260">
    <property type="protein sequence ID" value="CAD9234155.1"/>
    <property type="molecule type" value="Transcribed_RNA"/>
</dbReference>
<evidence type="ECO:0000256" key="9">
    <source>
        <dbReference type="ARBA" id="ARBA00022842"/>
    </source>
</evidence>
<dbReference type="GO" id="GO:0006164">
    <property type="term" value="P:purine nucleotide biosynthetic process"/>
    <property type="evidence" value="ECO:0007669"/>
    <property type="project" value="TreeGrafter"/>
</dbReference>
<reference evidence="12" key="1">
    <citation type="submission" date="2021-01" db="EMBL/GenBank/DDBJ databases">
        <authorList>
            <person name="Corre E."/>
            <person name="Pelletier E."/>
            <person name="Niang G."/>
            <person name="Scheremetjew M."/>
            <person name="Finn R."/>
            <person name="Kale V."/>
            <person name="Holt S."/>
            <person name="Cochrane G."/>
            <person name="Meng A."/>
            <person name="Brown T."/>
            <person name="Cohen L."/>
        </authorList>
    </citation>
    <scope>NUCLEOTIDE SEQUENCE</scope>
    <source>
        <strain evidence="12">SAG 36.94</strain>
    </source>
</reference>
<name>A0A7S1XDR2_9RHOD</name>
<dbReference type="AlphaFoldDB" id="A0A7S1XDR2"/>
<organism evidence="12">
    <name type="scientific">Compsopogon caeruleus</name>
    <dbReference type="NCBI Taxonomy" id="31354"/>
    <lineage>
        <taxon>Eukaryota</taxon>
        <taxon>Rhodophyta</taxon>
        <taxon>Compsopogonophyceae</taxon>
        <taxon>Compsopogonales</taxon>
        <taxon>Compsopogonaceae</taxon>
        <taxon>Compsopogon</taxon>
    </lineage>
</organism>
<dbReference type="InterPro" id="IPR029057">
    <property type="entry name" value="PRTase-like"/>
</dbReference>
<gene>
    <name evidence="12" type="ORF">CCAE0312_LOCUS6243</name>
</gene>
<dbReference type="EC" id="2.7.6.1" evidence="2"/>
<dbReference type="NCBIfam" id="TIGR01251">
    <property type="entry name" value="ribP_PPkin"/>
    <property type="match status" value="1"/>
</dbReference>
<dbReference type="GO" id="GO:0005737">
    <property type="term" value="C:cytoplasm"/>
    <property type="evidence" value="ECO:0007669"/>
    <property type="project" value="TreeGrafter"/>
</dbReference>
<dbReference type="Pfam" id="PF13793">
    <property type="entry name" value="Pribosyltran_N"/>
    <property type="match status" value="1"/>
</dbReference>
<keyword evidence="6" id="KW-0547">Nucleotide-binding</keyword>
<evidence type="ECO:0000313" key="12">
    <source>
        <dbReference type="EMBL" id="CAD9234155.1"/>
    </source>
</evidence>
<feature type="domain" description="Ribose-phosphate pyrophosphokinase N-terminal" evidence="11">
    <location>
        <begin position="75"/>
        <end position="191"/>
    </location>
</feature>
<dbReference type="Gene3D" id="3.40.50.2020">
    <property type="match status" value="2"/>
</dbReference>
<sequence length="384" mass="41887">MNRGISFVGSLYGARYGEGLCLRCCSRASRIRGPVGGVRMMSGSGADVVEEVRRAVREDYVTRTGMMEFGSRRLRVLAGTSSMELAREIARYLGQDGPEAVVSRRFSDGESYVKIERSVRGCDVFIVQSTGPPVNDNLMEMLLLIDACRRAHAAQVTVVVPYYGYARADRIVEKREALSSKLVANLITKAGADRVVVMDIHSAQSCGFFDIPLDHVYGSQPLVRHLRALHGEDLHDLVIVSPDVGGVARARAVAKMLDDAPLAIIDKRRSAHNVAEVMNLIGEVEGKTAILVDDMIDTAGTICAGSKLLRKRGAKSVYAMATHALFSGPAIERLSEPGIFERVIVTNSLDIPLERQFPQLEVVSAGEALGEAIWRVHDDFSVVF</sequence>
<accession>A0A7S1XDR2</accession>
<dbReference type="GO" id="GO:0006015">
    <property type="term" value="P:5-phosphoribose 1-diphosphate biosynthetic process"/>
    <property type="evidence" value="ECO:0007669"/>
    <property type="project" value="TreeGrafter"/>
</dbReference>
<dbReference type="InterPro" id="IPR000836">
    <property type="entry name" value="PRTase_dom"/>
</dbReference>
<keyword evidence="7" id="KW-0418">Kinase</keyword>
<dbReference type="InterPro" id="IPR029099">
    <property type="entry name" value="Pribosyltran_N"/>
</dbReference>
<dbReference type="CDD" id="cd06223">
    <property type="entry name" value="PRTases_typeI"/>
    <property type="match status" value="1"/>
</dbReference>